<dbReference type="Proteomes" id="UP000027075">
    <property type="component" value="Chromosome"/>
</dbReference>
<dbReference type="Pfam" id="PF25258">
    <property type="entry name" value="DUF7859"/>
    <property type="match status" value="1"/>
</dbReference>
<dbReference type="InterPro" id="IPR057181">
    <property type="entry name" value="DUF7859"/>
</dbReference>
<keyword evidence="1" id="KW-1133">Transmembrane helix</keyword>
<feature type="transmembrane region" description="Helical" evidence="1">
    <location>
        <begin position="26"/>
        <end position="45"/>
    </location>
</feature>
<accession>A0A059TVM8</accession>
<keyword evidence="1" id="KW-0812">Transmembrane</keyword>
<protein>
    <submittedName>
        <fullName evidence="2">Uncharacterized protein</fullName>
    </submittedName>
</protein>
<evidence type="ECO:0000256" key="1">
    <source>
        <dbReference type="SAM" id="Phobius"/>
    </source>
</evidence>
<dbReference type="EMBL" id="CP007551">
    <property type="protein sequence ID" value="AHZ22587.1"/>
    <property type="molecule type" value="Genomic_DNA"/>
</dbReference>
<evidence type="ECO:0000313" key="2">
    <source>
        <dbReference type="EMBL" id="AHZ22587.1"/>
    </source>
</evidence>
<dbReference type="AlphaFoldDB" id="A0A059TVM8"/>
<evidence type="ECO:0000313" key="3">
    <source>
        <dbReference type="Proteomes" id="UP000027075"/>
    </source>
</evidence>
<organism evidence="2 3">
    <name type="scientific">Haloferax mediterranei (strain ATCC 33500 / DSM 1411 / JCM 8866 / NBRC 14739 / NCIMB 2177 / R-4)</name>
    <name type="common">Halobacterium mediterranei</name>
    <dbReference type="NCBI Taxonomy" id="523841"/>
    <lineage>
        <taxon>Archaea</taxon>
        <taxon>Methanobacteriati</taxon>
        <taxon>Methanobacteriota</taxon>
        <taxon>Stenosarchaea group</taxon>
        <taxon>Halobacteria</taxon>
        <taxon>Halobacteriales</taxon>
        <taxon>Haloferacaceae</taxon>
        <taxon>Haloferax</taxon>
    </lineage>
</organism>
<sequence>MPAETSHMTDPLVVDGIVDFLVGDPVFTGLLVAILLFVFFAYLLVRRTLLGLSEGYDEARRR</sequence>
<keyword evidence="1" id="KW-0472">Membrane</keyword>
<proteinExistence type="predicted"/>
<name>A0A059TVM8_HALMT</name>
<gene>
    <name evidence="2" type="ORF">BM92_07985</name>
</gene>
<reference evidence="2 3" key="1">
    <citation type="submission" date="2014-04" db="EMBL/GenBank/DDBJ databases">
        <title>Transcriptional profiles of Haloferax mediterranei on the basis of nitrogen availability.</title>
        <authorList>
            <person name="Bautista V."/>
        </authorList>
    </citation>
    <scope>NUCLEOTIDE SEQUENCE [LARGE SCALE GENOMIC DNA]</scope>
    <source>
        <strain evidence="3">ATCC 33500 / DSM 1411 / JCM 8866 / NBRC 14739 / NCIMB 2177 / R-4</strain>
    </source>
</reference>